<evidence type="ECO:0000256" key="3">
    <source>
        <dbReference type="ARBA" id="ARBA00022980"/>
    </source>
</evidence>
<dbReference type="GO" id="GO:0005762">
    <property type="term" value="C:mitochondrial large ribosomal subunit"/>
    <property type="evidence" value="ECO:0007669"/>
    <property type="project" value="TreeGrafter"/>
</dbReference>
<evidence type="ECO:0000256" key="1">
    <source>
        <dbReference type="ARBA" id="ARBA00004173"/>
    </source>
</evidence>
<dbReference type="InterPro" id="IPR007740">
    <property type="entry name" value="Ribosomal_mL49"/>
</dbReference>
<dbReference type="GO" id="GO:0006412">
    <property type="term" value="P:translation"/>
    <property type="evidence" value="ECO:0007669"/>
    <property type="project" value="InterPro"/>
</dbReference>
<evidence type="ECO:0000256" key="6">
    <source>
        <dbReference type="ARBA" id="ARBA00035191"/>
    </source>
</evidence>
<comment type="caution">
    <text evidence="8">The sequence shown here is derived from an EMBL/GenBank/DDBJ whole genome shotgun (WGS) entry which is preliminary data.</text>
</comment>
<proteinExistence type="inferred from homology"/>
<organism evidence="8 9">
    <name type="scientific">Ridgeia piscesae</name>
    <name type="common">Tubeworm</name>
    <dbReference type="NCBI Taxonomy" id="27915"/>
    <lineage>
        <taxon>Eukaryota</taxon>
        <taxon>Metazoa</taxon>
        <taxon>Spiralia</taxon>
        <taxon>Lophotrochozoa</taxon>
        <taxon>Annelida</taxon>
        <taxon>Polychaeta</taxon>
        <taxon>Sedentaria</taxon>
        <taxon>Canalipalpata</taxon>
        <taxon>Sabellida</taxon>
        <taxon>Siboglinidae</taxon>
        <taxon>Ridgeia</taxon>
    </lineage>
</organism>
<dbReference type="GO" id="GO:0003735">
    <property type="term" value="F:structural constituent of ribosome"/>
    <property type="evidence" value="ECO:0007669"/>
    <property type="project" value="InterPro"/>
</dbReference>
<comment type="subcellular location">
    <subcellularLocation>
        <location evidence="1">Mitochondrion</location>
    </subcellularLocation>
</comment>
<evidence type="ECO:0000256" key="2">
    <source>
        <dbReference type="ARBA" id="ARBA00005677"/>
    </source>
</evidence>
<keyword evidence="4" id="KW-0496">Mitochondrion</keyword>
<dbReference type="PANTHER" id="PTHR13477:SF0">
    <property type="entry name" value="LARGE RIBOSOMAL SUBUNIT PROTEIN ML49"/>
    <property type="match status" value="1"/>
</dbReference>
<reference evidence="8" key="1">
    <citation type="journal article" date="2023" name="Mol. Biol. Evol.">
        <title>Third-Generation Sequencing Reveals the Adaptive Role of the Epigenome in Three Deep-Sea Polychaetes.</title>
        <authorList>
            <person name="Perez M."/>
            <person name="Aroh O."/>
            <person name="Sun Y."/>
            <person name="Lan Y."/>
            <person name="Juniper S.K."/>
            <person name="Young C.R."/>
            <person name="Angers B."/>
            <person name="Qian P.Y."/>
        </authorList>
    </citation>
    <scope>NUCLEOTIDE SEQUENCE</scope>
    <source>
        <strain evidence="8">R07B-5</strain>
    </source>
</reference>
<protein>
    <recommendedName>
        <fullName evidence="6">Large ribosomal subunit protein mL49</fullName>
    </recommendedName>
    <alternativeName>
        <fullName evidence="7">39S ribosomal protein L49, mitochondrial</fullName>
    </alternativeName>
</protein>
<evidence type="ECO:0000256" key="5">
    <source>
        <dbReference type="ARBA" id="ARBA00023274"/>
    </source>
</evidence>
<dbReference type="Proteomes" id="UP001209878">
    <property type="component" value="Unassembled WGS sequence"/>
</dbReference>
<dbReference type="AlphaFoldDB" id="A0AAD9P3Q5"/>
<comment type="similarity">
    <text evidence="2">Belongs to the mitochondrion-specific ribosomal protein mL49 family.</text>
</comment>
<evidence type="ECO:0000313" key="9">
    <source>
        <dbReference type="Proteomes" id="UP001209878"/>
    </source>
</evidence>
<accession>A0AAD9P3Q5</accession>
<dbReference type="Gene3D" id="3.30.780.10">
    <property type="entry name" value="SUI1-like domain"/>
    <property type="match status" value="1"/>
</dbReference>
<keyword evidence="3" id="KW-0689">Ribosomal protein</keyword>
<name>A0AAD9P3Q5_RIDPI</name>
<dbReference type="Pfam" id="PF05046">
    <property type="entry name" value="Img2"/>
    <property type="match status" value="1"/>
</dbReference>
<evidence type="ECO:0000256" key="7">
    <source>
        <dbReference type="ARBA" id="ARBA00035545"/>
    </source>
</evidence>
<gene>
    <name evidence="8" type="ORF">NP493_161g01011</name>
</gene>
<dbReference type="EMBL" id="JAODUO010000161">
    <property type="protein sequence ID" value="KAK2187570.1"/>
    <property type="molecule type" value="Genomic_DNA"/>
</dbReference>
<dbReference type="PANTHER" id="PTHR13477">
    <property type="entry name" value="MITOCHONDRIAL 39S RIBOSOMAL PROTEIN L49"/>
    <property type="match status" value="1"/>
</dbReference>
<evidence type="ECO:0000256" key="4">
    <source>
        <dbReference type="ARBA" id="ARBA00023128"/>
    </source>
</evidence>
<keyword evidence="5" id="KW-0687">Ribonucleoprotein</keyword>
<keyword evidence="9" id="KW-1185">Reference proteome</keyword>
<sequence length="197" mass="22759">MSLRVICRNAKHLQTIRRSTMQLQTRLCSTPRIKDFGIHIPDPRSLGLNTPGMGEKLFEDPEPTLTGYEESTEEWKFVERILSKEVVPPPPEHASYPTPSGWVPPKESSKSLPYYVRRTRFHQLPIYLETLNGGNRKMTLVKKVNGDVWAFEAELRKYLEEKTGSRIYTQVDEVCCKLRVRGIHLEDIAKFVLDKGF</sequence>
<evidence type="ECO:0000313" key="8">
    <source>
        <dbReference type="EMBL" id="KAK2187570.1"/>
    </source>
</evidence>
<dbReference type="FunFam" id="3.30.780.10:FF:000009">
    <property type="entry name" value="39S ribosomal protein L49, mitochondrial"/>
    <property type="match status" value="1"/>
</dbReference>